<gene>
    <name evidence="1" type="ORF">H257_09377</name>
</gene>
<dbReference type="STRING" id="112090.W4GBC3"/>
<dbReference type="OrthoDB" id="5394539at2759"/>
<sequence>MWAATNRTMRRMSSKAPLVDIVRVPRTASWSMEDLHRHPNQADVLTAESLQNLAELCHLYVPESKLPKLMSEVEAIIQCTRIIQVLHFEHRGIPHFRSCRKLRWMRMCTTCTPRASLVKLLHSATMSSPKATTPTKCLRMLP</sequence>
<accession>W4GBC3</accession>
<dbReference type="EMBL" id="KI913135">
    <property type="protein sequence ID" value="ETV76970.1"/>
    <property type="molecule type" value="Genomic_DNA"/>
</dbReference>
<reference evidence="1" key="1">
    <citation type="submission" date="2013-12" db="EMBL/GenBank/DDBJ databases">
        <title>The Genome Sequence of Aphanomyces astaci APO3.</title>
        <authorList>
            <consortium name="The Broad Institute Genomics Platform"/>
            <person name="Russ C."/>
            <person name="Tyler B."/>
            <person name="van West P."/>
            <person name="Dieguez-Uribeondo J."/>
            <person name="Young S.K."/>
            <person name="Zeng Q."/>
            <person name="Gargeya S."/>
            <person name="Fitzgerald M."/>
            <person name="Abouelleil A."/>
            <person name="Alvarado L."/>
            <person name="Chapman S.B."/>
            <person name="Gainer-Dewar J."/>
            <person name="Goldberg J."/>
            <person name="Griggs A."/>
            <person name="Gujja S."/>
            <person name="Hansen M."/>
            <person name="Howarth C."/>
            <person name="Imamovic A."/>
            <person name="Ireland A."/>
            <person name="Larimer J."/>
            <person name="McCowan C."/>
            <person name="Murphy C."/>
            <person name="Pearson M."/>
            <person name="Poon T.W."/>
            <person name="Priest M."/>
            <person name="Roberts A."/>
            <person name="Saif S."/>
            <person name="Shea T."/>
            <person name="Sykes S."/>
            <person name="Wortman J."/>
            <person name="Nusbaum C."/>
            <person name="Birren B."/>
        </authorList>
    </citation>
    <scope>NUCLEOTIDE SEQUENCE [LARGE SCALE GENOMIC DNA]</scope>
    <source>
        <strain evidence="1">APO3</strain>
    </source>
</reference>
<proteinExistence type="predicted"/>
<dbReference type="GeneID" id="20811373"/>
<feature type="non-terminal residue" evidence="1">
    <location>
        <position position="1"/>
    </location>
</feature>
<name>W4GBC3_APHAT</name>
<dbReference type="RefSeq" id="XP_009833882.1">
    <property type="nucleotide sequence ID" value="XM_009835580.1"/>
</dbReference>
<dbReference type="AlphaFoldDB" id="W4GBC3"/>
<protein>
    <submittedName>
        <fullName evidence="1">Uncharacterized protein</fullName>
    </submittedName>
</protein>
<evidence type="ECO:0000313" key="1">
    <source>
        <dbReference type="EMBL" id="ETV76970.1"/>
    </source>
</evidence>
<organism evidence="1">
    <name type="scientific">Aphanomyces astaci</name>
    <name type="common">Crayfish plague agent</name>
    <dbReference type="NCBI Taxonomy" id="112090"/>
    <lineage>
        <taxon>Eukaryota</taxon>
        <taxon>Sar</taxon>
        <taxon>Stramenopiles</taxon>
        <taxon>Oomycota</taxon>
        <taxon>Saprolegniomycetes</taxon>
        <taxon>Saprolegniales</taxon>
        <taxon>Verrucalvaceae</taxon>
        <taxon>Aphanomyces</taxon>
    </lineage>
</organism>
<dbReference type="VEuPathDB" id="FungiDB:H257_09377"/>